<comment type="caution">
    <text evidence="11">The sequence shown here is derived from an EMBL/GenBank/DDBJ whole genome shotgun (WGS) entry which is preliminary data.</text>
</comment>
<dbReference type="GO" id="GO:0016020">
    <property type="term" value="C:membrane"/>
    <property type="evidence" value="ECO:0007669"/>
    <property type="project" value="UniProtKB-SubCell"/>
</dbReference>
<dbReference type="Pfam" id="PF04909">
    <property type="entry name" value="Amidohydro_2"/>
    <property type="match status" value="1"/>
</dbReference>
<dbReference type="SMART" id="SM00236">
    <property type="entry name" value="fCBD"/>
    <property type="match status" value="1"/>
</dbReference>
<evidence type="ECO:0000259" key="10">
    <source>
        <dbReference type="PROSITE" id="PS51164"/>
    </source>
</evidence>
<dbReference type="InterPro" id="IPR000254">
    <property type="entry name" value="CBD"/>
</dbReference>
<dbReference type="InterPro" id="IPR006680">
    <property type="entry name" value="Amidohydro-rel"/>
</dbReference>
<feature type="transmembrane region" description="Helical" evidence="9">
    <location>
        <begin position="625"/>
        <end position="647"/>
    </location>
</feature>
<dbReference type="GO" id="GO:0030248">
    <property type="term" value="F:cellulose binding"/>
    <property type="evidence" value="ECO:0007669"/>
    <property type="project" value="InterPro"/>
</dbReference>
<dbReference type="SUPFAM" id="SSF51126">
    <property type="entry name" value="Pectin lyase-like"/>
    <property type="match status" value="1"/>
</dbReference>
<sequence length="1140" mass="123204">MTPIYLPPLACNCHTHCFNPEKYPFKATRAYTPEPARVDALIKNSFTDQLMLVQATIEDGYRGLIGNLNECRDSDPSKRVLGTIFWDPESVQELQGLTAADFDALHDAGVRSVRIHGSYGDSGGDLDWVKKQFLDVARHCPVHRHNWSISAQLPLSTWSSLEATLLQEPLLEGVSIIADHNGCTNPSDIGSAELHSFLRLLESGRFFVKVGALHRRSPTNINSMRPLIEMFAKRVADSILWGSDWPHIDGSVRGLDPTPSLPVDTQLELAALKEWLTTEQWMKMLLGSAIDTIQTTTNTMAMNSVPKPAVNEVSKQGSEEIENVPTKNLTLMDTYRSYSPEFSKETERQLVRKIDAHLLPLIVIIYLFNYLDRNSITQARLYGLQEDTHVKGATYQTAISIFSAGYIAMQLPSTMLMTKMQPHIFLPGCIIIWAIVSGCTSATSSPVGLLVVRFFLGIVEAPFFPGAIYYLSCWYTKKELGLRMALLVCGLLLSNCFAGLISAGILSGMADVGHLAAWRWLFILEGLATICVGVTAFFLLPDYPGTTKWLSEQEKVIAQGRLAVDAGSEEVLGEDEISMKQAILAALADCRVWLFAFLQMSTTASISFSHFFPTLIQELGFKNNTIVLLLTAPPYFFSFIWALTLAWDADRRQKISPHASISAITAIAGTVTLVAMGDQRWARYAMTFLSAPTLLAVLAGLANLVAAQTVSGKPEGFATGVTGGGSATAVTPADITELKEYLTDDEPRVILFSKEYDFTESEGTESGNVCASWGTGAACQKIIQDDCGSNPASTETWYKAPTQPIDVGNNKTILVRESFRALTDKSIQNIQVSDLNPKYVWGGDAIGFDGADLVWVDHVTTARPGRQHYVFGFNPSKRITLSNNFINGESDYSTGCNGYHYWTFEMVGTDDQITMKNYYIYKTSGRSPALSGGTLLHAVNNVWDDNDGHALEGGDTKARGIFEGNAFINVKALVSDYQGKLFSSPDATTNAQCKTALGRACEVNVFDTTTSTDFTKLKDTSFFSEFSGFSIASAESASSIKTSVPNNAGAGKLSSSSSSSNSSSGSTKSADTVAEAAATTPAATSAAAPAAAATSAAASSGSGSGSVALYGQCGGQGYSGATSCASGKCEVVNDWYSQCV</sequence>
<feature type="transmembrane region" description="Helical" evidence="9">
    <location>
        <begin position="683"/>
        <end position="706"/>
    </location>
</feature>
<feature type="transmembrane region" description="Helical" evidence="9">
    <location>
        <begin position="450"/>
        <end position="472"/>
    </location>
</feature>
<dbReference type="SUPFAM" id="SSF103473">
    <property type="entry name" value="MFS general substrate transporter"/>
    <property type="match status" value="1"/>
</dbReference>
<keyword evidence="4 9" id="KW-0812">Transmembrane</keyword>
<dbReference type="GO" id="GO:0005975">
    <property type="term" value="P:carbohydrate metabolic process"/>
    <property type="evidence" value="ECO:0007669"/>
    <property type="project" value="InterPro"/>
</dbReference>
<keyword evidence="7 9" id="KW-0472">Membrane</keyword>
<evidence type="ECO:0000256" key="6">
    <source>
        <dbReference type="ARBA" id="ARBA00022989"/>
    </source>
</evidence>
<keyword evidence="5" id="KW-0732">Signal</keyword>
<dbReference type="InterPro" id="IPR012334">
    <property type="entry name" value="Pectin_lyas_fold"/>
</dbReference>
<feature type="transmembrane region" description="Helical" evidence="9">
    <location>
        <begin position="484"/>
        <end position="506"/>
    </location>
</feature>
<evidence type="ECO:0000313" key="11">
    <source>
        <dbReference type="EMBL" id="KAF0327763.1"/>
    </source>
</evidence>
<evidence type="ECO:0000256" key="2">
    <source>
        <dbReference type="ARBA" id="ARBA00010980"/>
    </source>
</evidence>
<dbReference type="Proteomes" id="UP000434172">
    <property type="component" value="Unassembled WGS sequence"/>
</dbReference>
<accession>A0A8H3WGT3</accession>
<dbReference type="PANTHER" id="PTHR43791">
    <property type="entry name" value="PERMEASE-RELATED"/>
    <property type="match status" value="1"/>
</dbReference>
<name>A0A8H3WGT3_9PEZI</name>
<feature type="transmembrane region" description="Helical" evidence="9">
    <location>
        <begin position="518"/>
        <end position="540"/>
    </location>
</feature>
<gene>
    <name evidence="11" type="ORF">GQ607_004972</name>
</gene>
<feature type="domain" description="CBM1" evidence="10">
    <location>
        <begin position="1105"/>
        <end position="1140"/>
    </location>
</feature>
<evidence type="ECO:0000256" key="7">
    <source>
        <dbReference type="ARBA" id="ARBA00023136"/>
    </source>
</evidence>
<keyword evidence="6 9" id="KW-1133">Transmembrane helix</keyword>
<dbReference type="SUPFAM" id="SSF51556">
    <property type="entry name" value="Metallo-dependent hydrolases"/>
    <property type="match status" value="1"/>
</dbReference>
<dbReference type="InterPro" id="IPR002022">
    <property type="entry name" value="Pec_lyase"/>
</dbReference>
<feature type="transmembrane region" description="Helical" evidence="9">
    <location>
        <begin position="354"/>
        <end position="371"/>
    </location>
</feature>
<dbReference type="AlphaFoldDB" id="A0A8H3WGT3"/>
<keyword evidence="8" id="KW-0456">Lyase</keyword>
<dbReference type="Pfam" id="PF00734">
    <property type="entry name" value="CBM_1"/>
    <property type="match status" value="1"/>
</dbReference>
<evidence type="ECO:0000256" key="8">
    <source>
        <dbReference type="ARBA" id="ARBA00023239"/>
    </source>
</evidence>
<dbReference type="GO" id="GO:0005576">
    <property type="term" value="C:extracellular region"/>
    <property type="evidence" value="ECO:0007669"/>
    <property type="project" value="InterPro"/>
</dbReference>
<comment type="similarity">
    <text evidence="2">Belongs to the polysaccharide lyase 1 family.</text>
</comment>
<dbReference type="Gene3D" id="3.20.20.140">
    <property type="entry name" value="Metal-dependent hydrolases"/>
    <property type="match status" value="1"/>
</dbReference>
<proteinExistence type="inferred from homology"/>
<dbReference type="PROSITE" id="PS00562">
    <property type="entry name" value="CBM1_1"/>
    <property type="match status" value="1"/>
</dbReference>
<dbReference type="Pfam" id="PF07690">
    <property type="entry name" value="MFS_1"/>
    <property type="match status" value="1"/>
</dbReference>
<feature type="transmembrane region" description="Helical" evidence="9">
    <location>
        <begin position="424"/>
        <end position="444"/>
    </location>
</feature>
<organism evidence="11 12">
    <name type="scientific">Colletotrichum asianum</name>
    <dbReference type="NCBI Taxonomy" id="702518"/>
    <lineage>
        <taxon>Eukaryota</taxon>
        <taxon>Fungi</taxon>
        <taxon>Dikarya</taxon>
        <taxon>Ascomycota</taxon>
        <taxon>Pezizomycotina</taxon>
        <taxon>Sordariomycetes</taxon>
        <taxon>Hypocreomycetidae</taxon>
        <taxon>Glomerellales</taxon>
        <taxon>Glomerellaceae</taxon>
        <taxon>Colletotrichum</taxon>
        <taxon>Colletotrichum gloeosporioides species complex</taxon>
    </lineage>
</organism>
<evidence type="ECO:0000256" key="5">
    <source>
        <dbReference type="ARBA" id="ARBA00022729"/>
    </source>
</evidence>
<dbReference type="GO" id="GO:0022857">
    <property type="term" value="F:transmembrane transporter activity"/>
    <property type="evidence" value="ECO:0007669"/>
    <property type="project" value="InterPro"/>
</dbReference>
<reference evidence="11 12" key="1">
    <citation type="submission" date="2019-12" db="EMBL/GenBank/DDBJ databases">
        <title>A genome sequence resource for the geographically widespread anthracnose pathogen Colletotrichum asianum.</title>
        <authorList>
            <person name="Meng Y."/>
        </authorList>
    </citation>
    <scope>NUCLEOTIDE SEQUENCE [LARGE SCALE GENOMIC DNA]</scope>
    <source>
        <strain evidence="11 12">ICMP 18580</strain>
    </source>
</reference>
<dbReference type="EMBL" id="WOWK01000021">
    <property type="protein sequence ID" value="KAF0327763.1"/>
    <property type="molecule type" value="Genomic_DNA"/>
</dbReference>
<dbReference type="PROSITE" id="PS51164">
    <property type="entry name" value="CBM1_2"/>
    <property type="match status" value="1"/>
</dbReference>
<dbReference type="OrthoDB" id="2250022at2759"/>
<evidence type="ECO:0000256" key="1">
    <source>
        <dbReference type="ARBA" id="ARBA00004141"/>
    </source>
</evidence>
<dbReference type="Gene3D" id="2.160.20.10">
    <property type="entry name" value="Single-stranded right-handed beta-helix, Pectin lyase-like"/>
    <property type="match status" value="1"/>
</dbReference>
<dbReference type="PANTHER" id="PTHR43791:SF92">
    <property type="entry name" value="AGL026WP"/>
    <property type="match status" value="1"/>
</dbReference>
<dbReference type="SUPFAM" id="SSF57180">
    <property type="entry name" value="Cellulose-binding domain"/>
    <property type="match status" value="1"/>
</dbReference>
<dbReference type="InterPro" id="IPR036259">
    <property type="entry name" value="MFS_trans_sf"/>
</dbReference>
<dbReference type="FunFam" id="1.20.1250.20:FF:000057">
    <property type="entry name" value="MFS general substrate transporter"/>
    <property type="match status" value="1"/>
</dbReference>
<protein>
    <submittedName>
        <fullName evidence="11">Allantoate permease</fullName>
    </submittedName>
</protein>
<evidence type="ECO:0000256" key="9">
    <source>
        <dbReference type="SAM" id="Phobius"/>
    </source>
</evidence>
<dbReference type="GO" id="GO:0016829">
    <property type="term" value="F:lyase activity"/>
    <property type="evidence" value="ECO:0007669"/>
    <property type="project" value="UniProtKB-KW"/>
</dbReference>
<feature type="transmembrane region" description="Helical" evidence="9">
    <location>
        <begin position="659"/>
        <end position="677"/>
    </location>
</feature>
<dbReference type="InterPro" id="IPR032466">
    <property type="entry name" value="Metal_Hydrolase"/>
</dbReference>
<dbReference type="InterPro" id="IPR011050">
    <property type="entry name" value="Pectin_lyase_fold/virulence"/>
</dbReference>
<dbReference type="InterPro" id="IPR035971">
    <property type="entry name" value="CBD_sf"/>
</dbReference>
<evidence type="ECO:0000256" key="3">
    <source>
        <dbReference type="ARBA" id="ARBA00022448"/>
    </source>
</evidence>
<dbReference type="InterPro" id="IPR011701">
    <property type="entry name" value="MFS"/>
</dbReference>
<evidence type="ECO:0000256" key="4">
    <source>
        <dbReference type="ARBA" id="ARBA00022692"/>
    </source>
</evidence>
<keyword evidence="3" id="KW-0813">Transport</keyword>
<dbReference type="SMART" id="SM00656">
    <property type="entry name" value="Amb_all"/>
    <property type="match status" value="1"/>
</dbReference>
<evidence type="ECO:0000313" key="12">
    <source>
        <dbReference type="Proteomes" id="UP000434172"/>
    </source>
</evidence>
<dbReference type="Gene3D" id="1.20.1250.20">
    <property type="entry name" value="MFS general substrate transporter like domains"/>
    <property type="match status" value="1"/>
</dbReference>
<keyword evidence="12" id="KW-1185">Reference proteome</keyword>
<comment type="subcellular location">
    <subcellularLocation>
        <location evidence="1">Membrane</location>
        <topology evidence="1">Multi-pass membrane protein</topology>
    </subcellularLocation>
</comment>
<dbReference type="GO" id="GO:0016787">
    <property type="term" value="F:hydrolase activity"/>
    <property type="evidence" value="ECO:0007669"/>
    <property type="project" value="InterPro"/>
</dbReference>